<protein>
    <submittedName>
        <fullName evidence="7">Glucuronosyltransferase</fullName>
    </submittedName>
</protein>
<keyword evidence="2 6" id="KW-0812">Transmembrane</keyword>
<dbReference type="PANTHER" id="PTHR12154:SF4">
    <property type="entry name" value="UDP-N-ACETYLGLUCOSAMINE TRANSFERASE SUBUNIT ALG14 HOMOLOG"/>
    <property type="match status" value="1"/>
</dbReference>
<proteinExistence type="predicted"/>
<dbReference type="GO" id="GO:0004577">
    <property type="term" value="F:N-acetylglucosaminyldiphosphodolichol N-acetylglucosaminyltransferase activity"/>
    <property type="evidence" value="ECO:0007669"/>
    <property type="project" value="TreeGrafter"/>
</dbReference>
<comment type="caution">
    <text evidence="7">The sequence shown here is derived from an EMBL/GenBank/DDBJ whole genome shotgun (WGS) entry which is preliminary data.</text>
</comment>
<evidence type="ECO:0000256" key="3">
    <source>
        <dbReference type="ARBA" id="ARBA00022824"/>
    </source>
</evidence>
<evidence type="ECO:0000313" key="8">
    <source>
        <dbReference type="Proteomes" id="UP000586722"/>
    </source>
</evidence>
<evidence type="ECO:0000256" key="4">
    <source>
        <dbReference type="ARBA" id="ARBA00022989"/>
    </source>
</evidence>
<dbReference type="AlphaFoldDB" id="A0A7X5F207"/>
<organism evidence="7 8">
    <name type="scientific">Pannonibacter tanglangensis</name>
    <dbReference type="NCBI Taxonomy" id="2750084"/>
    <lineage>
        <taxon>Bacteria</taxon>
        <taxon>Pseudomonadati</taxon>
        <taxon>Pseudomonadota</taxon>
        <taxon>Alphaproteobacteria</taxon>
        <taxon>Hyphomicrobiales</taxon>
        <taxon>Stappiaceae</taxon>
        <taxon>Pannonibacter</taxon>
    </lineage>
</organism>
<dbReference type="SUPFAM" id="SSF53756">
    <property type="entry name" value="UDP-Glycosyltransferase/glycogen phosphorylase"/>
    <property type="match status" value="1"/>
</dbReference>
<keyword evidence="3" id="KW-0256">Endoplasmic reticulum</keyword>
<dbReference type="EMBL" id="JAABLQ010000001">
    <property type="protein sequence ID" value="NBN78049.1"/>
    <property type="molecule type" value="Genomic_DNA"/>
</dbReference>
<evidence type="ECO:0000256" key="1">
    <source>
        <dbReference type="ARBA" id="ARBA00004389"/>
    </source>
</evidence>
<feature type="transmembrane region" description="Helical" evidence="6">
    <location>
        <begin position="79"/>
        <end position="98"/>
    </location>
</feature>
<reference evidence="8" key="1">
    <citation type="submission" date="2020-01" db="EMBL/GenBank/DDBJ databases">
        <authorList>
            <person name="Fang Y."/>
            <person name="Sun R."/>
            <person name="Nie L."/>
            <person name="He J."/>
            <person name="Hao L."/>
            <person name="Wang L."/>
            <person name="Su S."/>
            <person name="Lv E."/>
            <person name="Zhang Z."/>
            <person name="Xie R."/>
            <person name="Liu H."/>
        </authorList>
    </citation>
    <scope>NUCLEOTIDE SEQUENCE [LARGE SCALE GENOMIC DNA]</scope>
    <source>
        <strain evidence="8">XCT-53</strain>
    </source>
</reference>
<keyword evidence="4 6" id="KW-1133">Transmembrane helix</keyword>
<dbReference type="Gene3D" id="3.40.50.2000">
    <property type="entry name" value="Glycogen Phosphorylase B"/>
    <property type="match status" value="1"/>
</dbReference>
<evidence type="ECO:0000313" key="7">
    <source>
        <dbReference type="EMBL" id="NBN78049.1"/>
    </source>
</evidence>
<dbReference type="Pfam" id="PF08660">
    <property type="entry name" value="Alg14"/>
    <property type="match status" value="1"/>
</dbReference>
<name>A0A7X5F207_9HYPH</name>
<evidence type="ECO:0000256" key="2">
    <source>
        <dbReference type="ARBA" id="ARBA00022692"/>
    </source>
</evidence>
<evidence type="ECO:0000256" key="6">
    <source>
        <dbReference type="SAM" id="Phobius"/>
    </source>
</evidence>
<keyword evidence="8" id="KW-1185">Reference proteome</keyword>
<dbReference type="GO" id="GO:0006488">
    <property type="term" value="P:dolichol-linked oligosaccharide biosynthetic process"/>
    <property type="evidence" value="ECO:0007669"/>
    <property type="project" value="InterPro"/>
</dbReference>
<dbReference type="PANTHER" id="PTHR12154">
    <property type="entry name" value="GLYCOSYL TRANSFERASE-RELATED"/>
    <property type="match status" value="1"/>
</dbReference>
<dbReference type="Proteomes" id="UP000586722">
    <property type="component" value="Unassembled WGS sequence"/>
</dbReference>
<dbReference type="InterPro" id="IPR013969">
    <property type="entry name" value="Oligosacch_biosynth_Alg14"/>
</dbReference>
<gene>
    <name evidence="7" type="ORF">GWI72_07195</name>
</gene>
<keyword evidence="5 6" id="KW-0472">Membrane</keyword>
<dbReference type="RefSeq" id="WP_161708227.1">
    <property type="nucleotide sequence ID" value="NZ_JAABLQ010000001.1"/>
</dbReference>
<comment type="subcellular location">
    <subcellularLocation>
        <location evidence="1">Endoplasmic reticulum membrane</location>
        <topology evidence="1">Single-pass membrane protein</topology>
    </subcellularLocation>
</comment>
<evidence type="ECO:0000256" key="5">
    <source>
        <dbReference type="ARBA" id="ARBA00023136"/>
    </source>
</evidence>
<accession>A0A7X5F207</accession>
<sequence length="148" mass="16296">MKRILAISSSGGHWEQLMLLRDSFSTHEVVYVNTLQGLAERNGIDDAYVVPDCNRNTPLQSLSSAWKIFRIILKHRPDVIISTGAAPGIIAIFIGRFFGARTIWIDSVANSEKLSLSGKLAGYVAHLQLTQWEHLSHNGGPRFAGAVL</sequence>